<dbReference type="EMBL" id="CP031188">
    <property type="protein sequence ID" value="AXG72946.1"/>
    <property type="molecule type" value="Genomic_DNA"/>
</dbReference>
<proteinExistence type="predicted"/>
<name>A0A345H8N6_9FLAO</name>
<dbReference type="KEGG" id="fat:DVK85_01340"/>
<dbReference type="AlphaFoldDB" id="A0A345H8N6"/>
<dbReference type="OrthoDB" id="1361967at2"/>
<reference evidence="1 2" key="1">
    <citation type="submission" date="2018-07" db="EMBL/GenBank/DDBJ databases">
        <title>Complete genome sequence of Flavobacterium arcticum type strain SM1502T.</title>
        <authorList>
            <person name="Li Y."/>
            <person name="Li D.-D."/>
        </authorList>
    </citation>
    <scope>NUCLEOTIDE SEQUENCE [LARGE SCALE GENOMIC DNA]</scope>
    <source>
        <strain evidence="1 2">SM1502</strain>
    </source>
</reference>
<dbReference type="RefSeq" id="WP_114676709.1">
    <property type="nucleotide sequence ID" value="NZ_CP031188.1"/>
</dbReference>
<evidence type="ECO:0000313" key="1">
    <source>
        <dbReference type="EMBL" id="AXG72946.1"/>
    </source>
</evidence>
<sequence length="123" mass="13458">MINQYEYAVPFVVAAGSNGKIFPFKPEKNGIITGCAIFKEGGANTGMVTVEITTDTGEVISPESHISNYRDREAAYYDGKKPVHFESGGKTFHLKIRATEAFDTALVGQLVLVYAQDFTNKNC</sequence>
<protein>
    <submittedName>
        <fullName evidence="1">Uncharacterized protein</fullName>
    </submittedName>
</protein>
<organism evidence="1 2">
    <name type="scientific">Flavobacterium arcticum</name>
    <dbReference type="NCBI Taxonomy" id="1784713"/>
    <lineage>
        <taxon>Bacteria</taxon>
        <taxon>Pseudomonadati</taxon>
        <taxon>Bacteroidota</taxon>
        <taxon>Flavobacteriia</taxon>
        <taxon>Flavobacteriales</taxon>
        <taxon>Flavobacteriaceae</taxon>
        <taxon>Flavobacterium</taxon>
    </lineage>
</organism>
<gene>
    <name evidence="1" type="ORF">DVK85_01340</name>
</gene>
<keyword evidence="2" id="KW-1185">Reference proteome</keyword>
<accession>A0A345H8N6</accession>
<dbReference type="Proteomes" id="UP000253951">
    <property type="component" value="Chromosome"/>
</dbReference>
<evidence type="ECO:0000313" key="2">
    <source>
        <dbReference type="Proteomes" id="UP000253951"/>
    </source>
</evidence>